<dbReference type="InterPro" id="IPR018649">
    <property type="entry name" value="SHOCT"/>
</dbReference>
<dbReference type="AlphaFoldDB" id="B9LX58"/>
<keyword evidence="4" id="KW-1185">Reference proteome</keyword>
<name>B9LX58_HALLT</name>
<feature type="transmembrane region" description="Helical" evidence="1">
    <location>
        <begin position="25"/>
        <end position="49"/>
    </location>
</feature>
<evidence type="ECO:0000256" key="1">
    <source>
        <dbReference type="SAM" id="Phobius"/>
    </source>
</evidence>
<evidence type="ECO:0000259" key="2">
    <source>
        <dbReference type="Pfam" id="PF09851"/>
    </source>
</evidence>
<accession>B9LX58</accession>
<dbReference type="KEGG" id="hla:Hlac_3542"/>
<gene>
    <name evidence="3" type="ordered locus">Hlac_3542</name>
</gene>
<evidence type="ECO:0000313" key="3">
    <source>
        <dbReference type="EMBL" id="ACM59049.1"/>
    </source>
</evidence>
<dbReference type="eggNOG" id="arCOG03909">
    <property type="taxonomic scope" value="Archaea"/>
</dbReference>
<dbReference type="Pfam" id="PF09851">
    <property type="entry name" value="SHOCT"/>
    <property type="match status" value="1"/>
</dbReference>
<evidence type="ECO:0000313" key="4">
    <source>
        <dbReference type="Proteomes" id="UP000000740"/>
    </source>
</evidence>
<keyword evidence="3" id="KW-0614">Plasmid</keyword>
<sequence>MKTAITSENEHADGQMTTNPADNQLVTIVLLVLATVIAVPILFMSFGMLGSGPMMGGMWGSQAWGGGTAPWWMLAAGLAVQLLFLVAAVAAVYLLYRAITGTGDADRALEELRLAYARGDITDEEYEQRKDALERDS</sequence>
<protein>
    <recommendedName>
        <fullName evidence="2">SHOCT domain-containing protein</fullName>
    </recommendedName>
</protein>
<proteinExistence type="predicted"/>
<dbReference type="HOGENOM" id="CLU_155662_0_0_2"/>
<keyword evidence="1" id="KW-0472">Membrane</keyword>
<organism evidence="3 4">
    <name type="scientific">Halorubrum lacusprofundi (strain ATCC 49239 / DSM 5036 / JCM 8891 / ACAM 34)</name>
    <dbReference type="NCBI Taxonomy" id="416348"/>
    <lineage>
        <taxon>Archaea</taxon>
        <taxon>Methanobacteriati</taxon>
        <taxon>Methanobacteriota</taxon>
        <taxon>Stenosarchaea group</taxon>
        <taxon>Halobacteria</taxon>
        <taxon>Halobacteriales</taxon>
        <taxon>Haloferacaceae</taxon>
        <taxon>Halorubrum</taxon>
    </lineage>
</organism>
<dbReference type="Proteomes" id="UP000000740">
    <property type="component" value="Plasmid pHLAC01"/>
</dbReference>
<dbReference type="EMBL" id="CP001367">
    <property type="protein sequence ID" value="ACM59049.1"/>
    <property type="molecule type" value="Genomic_DNA"/>
</dbReference>
<keyword evidence="1" id="KW-1133">Transmembrane helix</keyword>
<feature type="transmembrane region" description="Helical" evidence="1">
    <location>
        <begin position="69"/>
        <end position="96"/>
    </location>
</feature>
<keyword evidence="1" id="KW-0812">Transmembrane</keyword>
<feature type="domain" description="SHOCT" evidence="2">
    <location>
        <begin position="108"/>
        <end position="133"/>
    </location>
</feature>
<geneLocation type="plasmid" evidence="3 4">
    <name>pHLAC01</name>
</geneLocation>
<reference evidence="3 4" key="1">
    <citation type="journal article" date="2016" name="Stand. Genomic Sci.">
        <title>Complete genome sequence of the Antarctic Halorubrum lacusprofundi type strain ACAM 34.</title>
        <authorList>
            <person name="Anderson I.J."/>
            <person name="DasSarma P."/>
            <person name="Lucas S."/>
            <person name="Copeland A."/>
            <person name="Lapidus A."/>
            <person name="Del Rio T.G."/>
            <person name="Tice H."/>
            <person name="Dalin E."/>
            <person name="Bruce D.C."/>
            <person name="Goodwin L."/>
            <person name="Pitluck S."/>
            <person name="Sims D."/>
            <person name="Brettin T.S."/>
            <person name="Detter J.C."/>
            <person name="Han C.S."/>
            <person name="Larimer F."/>
            <person name="Hauser L."/>
            <person name="Land M."/>
            <person name="Ivanova N."/>
            <person name="Richardson P."/>
            <person name="Cavicchioli R."/>
            <person name="DasSarma S."/>
            <person name="Woese C.R."/>
            <person name="Kyrpides N.C."/>
        </authorList>
    </citation>
    <scope>NUCLEOTIDE SEQUENCE [LARGE SCALE GENOMIC DNA]</scope>
    <source>
        <strain evidence="4">ATCC 49239 / DSM 5036 / JCM 8891 / ACAM 34</strain>
    </source>
</reference>